<sequence>MKTRGVYILFLFFILQHTALNQLLKLPTLVEHYLEHQQRNHQLGVTDFLCMHYWGTDEDDDDEERDRQLPFKNVDIHSFHYSFVPLAKAVAVKRQEYDCVTIHYPVFKDNYLPEPALSALFRPPRA</sequence>
<evidence type="ECO:0000313" key="2">
    <source>
        <dbReference type="Proteomes" id="UP001549749"/>
    </source>
</evidence>
<dbReference type="EMBL" id="JBEXAC010000001">
    <property type="protein sequence ID" value="MET6996986.1"/>
    <property type="molecule type" value="Genomic_DNA"/>
</dbReference>
<evidence type="ECO:0000313" key="1">
    <source>
        <dbReference type="EMBL" id="MET6996986.1"/>
    </source>
</evidence>
<proteinExistence type="predicted"/>
<organism evidence="1 2">
    <name type="scientific">Chitinophaga defluvii</name>
    <dbReference type="NCBI Taxonomy" id="3163343"/>
    <lineage>
        <taxon>Bacteria</taxon>
        <taxon>Pseudomonadati</taxon>
        <taxon>Bacteroidota</taxon>
        <taxon>Chitinophagia</taxon>
        <taxon>Chitinophagales</taxon>
        <taxon>Chitinophagaceae</taxon>
        <taxon>Chitinophaga</taxon>
    </lineage>
</organism>
<protein>
    <submittedName>
        <fullName evidence="1">Uncharacterized protein</fullName>
    </submittedName>
</protein>
<dbReference type="RefSeq" id="WP_354659627.1">
    <property type="nucleotide sequence ID" value="NZ_JBEXAC010000001.1"/>
</dbReference>
<gene>
    <name evidence="1" type="ORF">ABR189_06385</name>
</gene>
<keyword evidence="2" id="KW-1185">Reference proteome</keyword>
<comment type="caution">
    <text evidence="1">The sequence shown here is derived from an EMBL/GenBank/DDBJ whole genome shotgun (WGS) entry which is preliminary data.</text>
</comment>
<dbReference type="Proteomes" id="UP001549749">
    <property type="component" value="Unassembled WGS sequence"/>
</dbReference>
<name>A0ABV2T1T1_9BACT</name>
<accession>A0ABV2T1T1</accession>
<reference evidence="1 2" key="1">
    <citation type="submission" date="2024-06" db="EMBL/GenBank/DDBJ databases">
        <title>Chitinophaga defluvii sp. nov., isolated from municipal sewage.</title>
        <authorList>
            <person name="Zhang L."/>
        </authorList>
    </citation>
    <scope>NUCLEOTIDE SEQUENCE [LARGE SCALE GENOMIC DNA]</scope>
    <source>
        <strain evidence="1 2">H8</strain>
    </source>
</reference>